<evidence type="ECO:0000256" key="5">
    <source>
        <dbReference type="ARBA" id="ARBA00023002"/>
    </source>
</evidence>
<dbReference type="STRING" id="1469948.GCA_000732725_01076"/>
<dbReference type="NCBIfam" id="NF007914">
    <property type="entry name" value="PRK10628.1"/>
    <property type="match status" value="1"/>
</dbReference>
<organism evidence="7 8">
    <name type="scientific">Kineothrix alysoides</name>
    <dbReference type="NCBI Taxonomy" id="1469948"/>
    <lineage>
        <taxon>Bacteria</taxon>
        <taxon>Bacillati</taxon>
        <taxon>Bacillota</taxon>
        <taxon>Clostridia</taxon>
        <taxon>Lachnospirales</taxon>
        <taxon>Lachnospiraceae</taxon>
        <taxon>Kineothrix</taxon>
    </lineage>
</organism>
<dbReference type="InterPro" id="IPR004183">
    <property type="entry name" value="Xdiol_dOase_suB"/>
</dbReference>
<keyword evidence="8" id="KW-1185">Reference proteome</keyword>
<dbReference type="GO" id="GO:0008198">
    <property type="term" value="F:ferrous iron binding"/>
    <property type="evidence" value="ECO:0007669"/>
    <property type="project" value="InterPro"/>
</dbReference>
<dbReference type="PANTHER" id="PTHR30096">
    <property type="entry name" value="4,5-DOPA DIOXYGENASE EXTRADIOL-LIKE PROTEIN"/>
    <property type="match status" value="1"/>
</dbReference>
<feature type="domain" description="Extradiol ring-cleavage dioxygenase class III enzyme subunit B" evidence="6">
    <location>
        <begin position="25"/>
        <end position="235"/>
    </location>
</feature>
<gene>
    <name evidence="7" type="ORF">EDD76_12417</name>
</gene>
<dbReference type="Proteomes" id="UP000295718">
    <property type="component" value="Unassembled WGS sequence"/>
</dbReference>
<comment type="cofactor">
    <cofactor evidence="1">
        <name>Zn(2+)</name>
        <dbReference type="ChEBI" id="CHEBI:29105"/>
    </cofactor>
</comment>
<evidence type="ECO:0000313" key="8">
    <source>
        <dbReference type="Proteomes" id="UP000295718"/>
    </source>
</evidence>
<evidence type="ECO:0000256" key="4">
    <source>
        <dbReference type="ARBA" id="ARBA00022833"/>
    </source>
</evidence>
<dbReference type="CDD" id="cd07363">
    <property type="entry name" value="45_DOPA_Dioxygenase"/>
    <property type="match status" value="1"/>
</dbReference>
<dbReference type="Gene3D" id="3.40.830.10">
    <property type="entry name" value="LigB-like"/>
    <property type="match status" value="1"/>
</dbReference>
<dbReference type="PIRSF" id="PIRSF006157">
    <property type="entry name" value="Doxgns_DODA"/>
    <property type="match status" value="1"/>
</dbReference>
<name>A0A4R1QK07_9FIRM</name>
<comment type="caution">
    <text evidence="7">The sequence shown here is derived from an EMBL/GenBank/DDBJ whole genome shotgun (WGS) entry which is preliminary data.</text>
</comment>
<dbReference type="PANTHER" id="PTHR30096:SF0">
    <property type="entry name" value="4,5-DOPA DIOXYGENASE EXTRADIOL-LIKE PROTEIN"/>
    <property type="match status" value="1"/>
</dbReference>
<dbReference type="OrthoDB" id="9790889at2"/>
<evidence type="ECO:0000256" key="2">
    <source>
        <dbReference type="ARBA" id="ARBA00007581"/>
    </source>
</evidence>
<sequence length="256" mass="28976">MSRMPTLFVGHGSPMNAIEENQFVEEWKRIGSRIPEPKAILAVSAHWYTDYTRIMTAETAKTIYDMYGFPKALYEIVYNAKGAPHFARLAKSMLSADVVEDNSWGYDHGTWSVLHRMYPKADIPVFQLSVDKNASVEQHYKIGQELCGLREQGVLIFGSGNVVHNLSRVNWDMEDGYSWAEEFDDYIMENIMARRDEAVLDYKKAGSSAQLAFPMLDHFAPLLYVLGAAKEEDEITVFNKACVLGGLSMTGYLFES</sequence>
<evidence type="ECO:0000259" key="6">
    <source>
        <dbReference type="Pfam" id="PF02900"/>
    </source>
</evidence>
<evidence type="ECO:0000313" key="7">
    <source>
        <dbReference type="EMBL" id="TCL53896.1"/>
    </source>
</evidence>
<dbReference type="SUPFAM" id="SSF53213">
    <property type="entry name" value="LigB-like"/>
    <property type="match status" value="1"/>
</dbReference>
<comment type="similarity">
    <text evidence="2">Belongs to the DODA-type extradiol aromatic ring-opening dioxygenase family.</text>
</comment>
<evidence type="ECO:0000256" key="1">
    <source>
        <dbReference type="ARBA" id="ARBA00001947"/>
    </source>
</evidence>
<dbReference type="GO" id="GO:0016702">
    <property type="term" value="F:oxidoreductase activity, acting on single donors with incorporation of molecular oxygen, incorporation of two atoms of oxygen"/>
    <property type="evidence" value="ECO:0007669"/>
    <property type="project" value="UniProtKB-ARBA"/>
</dbReference>
<dbReference type="GO" id="GO:0008270">
    <property type="term" value="F:zinc ion binding"/>
    <property type="evidence" value="ECO:0007669"/>
    <property type="project" value="InterPro"/>
</dbReference>
<reference evidence="7 8" key="1">
    <citation type="submission" date="2019-03" db="EMBL/GenBank/DDBJ databases">
        <title>Genomic Encyclopedia of Type Strains, Phase IV (KMG-IV): sequencing the most valuable type-strain genomes for metagenomic binning, comparative biology and taxonomic classification.</title>
        <authorList>
            <person name="Goeker M."/>
        </authorList>
    </citation>
    <scope>NUCLEOTIDE SEQUENCE [LARGE SCALE GENOMIC DNA]</scope>
    <source>
        <strain evidence="7 8">DSM 100556</strain>
    </source>
</reference>
<evidence type="ECO:0000256" key="3">
    <source>
        <dbReference type="ARBA" id="ARBA00022723"/>
    </source>
</evidence>
<dbReference type="InterPro" id="IPR014436">
    <property type="entry name" value="Extradiol_dOase_DODA"/>
</dbReference>
<keyword evidence="3" id="KW-0479">Metal-binding</keyword>
<keyword evidence="5" id="KW-0560">Oxidoreductase</keyword>
<dbReference type="AlphaFoldDB" id="A0A4R1QK07"/>
<accession>A0A4R1QK07</accession>
<protein>
    <submittedName>
        <fullName evidence="7">4,5-DOPA dioxygenase extradiol</fullName>
    </submittedName>
</protein>
<dbReference type="Pfam" id="PF02900">
    <property type="entry name" value="LigB"/>
    <property type="match status" value="1"/>
</dbReference>
<dbReference type="RefSeq" id="WP_031389813.1">
    <property type="nucleotide sequence ID" value="NZ_JPNB01000001.1"/>
</dbReference>
<keyword evidence="4" id="KW-0862">Zinc</keyword>
<dbReference type="EMBL" id="SLUO01000024">
    <property type="protein sequence ID" value="TCL53896.1"/>
    <property type="molecule type" value="Genomic_DNA"/>
</dbReference>
<proteinExistence type="inferred from homology"/>
<keyword evidence="7" id="KW-0223">Dioxygenase</keyword>